<gene>
    <name evidence="1" type="ORF">ENI34_07690</name>
</gene>
<feature type="non-terminal residue" evidence="1">
    <location>
        <position position="1"/>
    </location>
</feature>
<sequence length="190" mass="20134">GSAAGYFNGEFYGAKSTDGGATWTDYTNLTNTRTPGGANGACDDEDYMTAYPWVVNDSIFVTYVEDKDAGSTPHGEGALTENPVRCWVFPTSMIGVEEQNTELPGATTIAITPNPVGRVGVLSYALARAGEVNLRLYDASGRLVKSLAQGYQGAGSYTVRLSTAGLANGTYFVVLDTPSRRVSESLIIVH</sequence>
<dbReference type="EMBL" id="DRIG01000084">
    <property type="protein sequence ID" value="HEC79004.1"/>
    <property type="molecule type" value="Genomic_DNA"/>
</dbReference>
<evidence type="ECO:0000313" key="1">
    <source>
        <dbReference type="EMBL" id="HEC79004.1"/>
    </source>
</evidence>
<reference evidence="1" key="1">
    <citation type="journal article" date="2020" name="mSystems">
        <title>Genome- and Community-Level Interaction Insights into Carbon Utilization and Element Cycling Functions of Hydrothermarchaeota in Hydrothermal Sediment.</title>
        <authorList>
            <person name="Zhou Z."/>
            <person name="Liu Y."/>
            <person name="Xu W."/>
            <person name="Pan J."/>
            <person name="Luo Z.H."/>
            <person name="Li M."/>
        </authorList>
    </citation>
    <scope>NUCLEOTIDE SEQUENCE</scope>
    <source>
        <strain evidence="1">HyVt-388</strain>
    </source>
</reference>
<dbReference type="InterPro" id="IPR026444">
    <property type="entry name" value="Secre_tail"/>
</dbReference>
<dbReference type="Gene3D" id="2.60.40.4070">
    <property type="match status" value="1"/>
</dbReference>
<dbReference type="AlphaFoldDB" id="A0A9C9EN39"/>
<protein>
    <submittedName>
        <fullName evidence="1">T9SS type A sorting domain-containing protein</fullName>
    </submittedName>
</protein>
<dbReference type="Proteomes" id="UP000885826">
    <property type="component" value="Unassembled WGS sequence"/>
</dbReference>
<proteinExistence type="predicted"/>
<organism evidence="1 2">
    <name type="scientific">candidate division WOR-3 bacterium</name>
    <dbReference type="NCBI Taxonomy" id="2052148"/>
    <lineage>
        <taxon>Bacteria</taxon>
        <taxon>Bacteria division WOR-3</taxon>
    </lineage>
</organism>
<evidence type="ECO:0000313" key="2">
    <source>
        <dbReference type="Proteomes" id="UP000885826"/>
    </source>
</evidence>
<comment type="caution">
    <text evidence="1">The sequence shown here is derived from an EMBL/GenBank/DDBJ whole genome shotgun (WGS) entry which is preliminary data.</text>
</comment>
<name>A0A9C9EN39_UNCW3</name>
<dbReference type="NCBIfam" id="TIGR04183">
    <property type="entry name" value="Por_Secre_tail"/>
    <property type="match status" value="1"/>
</dbReference>
<accession>A0A9C9EN39</accession>